<reference evidence="1" key="1">
    <citation type="submission" date="2024-02" db="EMBL/GenBank/DDBJ databases">
        <title>Bacteria isolated from the canopy kelp, Nereocystis luetkeana.</title>
        <authorList>
            <person name="Pfister C.A."/>
            <person name="Younker I.T."/>
            <person name="Light S.H."/>
        </authorList>
    </citation>
    <scope>NUCLEOTIDE SEQUENCE</scope>
    <source>
        <strain evidence="1">TN.2.01</strain>
    </source>
</reference>
<accession>A0ACC6R265</accession>
<evidence type="ECO:0000313" key="1">
    <source>
        <dbReference type="EMBL" id="MEL0603814.1"/>
    </source>
</evidence>
<dbReference type="Proteomes" id="UP001374952">
    <property type="component" value="Unassembled WGS sequence"/>
</dbReference>
<protein>
    <submittedName>
        <fullName evidence="1">Type I restriction endonuclease</fullName>
    </submittedName>
</protein>
<dbReference type="EMBL" id="JBAKAX010000004">
    <property type="protein sequence ID" value="MEL0603814.1"/>
    <property type="molecule type" value="Genomic_DNA"/>
</dbReference>
<evidence type="ECO:0000313" key="2">
    <source>
        <dbReference type="Proteomes" id="UP001374952"/>
    </source>
</evidence>
<keyword evidence="1" id="KW-0378">Hydrolase</keyword>
<organism evidence="1 2">
    <name type="scientific">Pseudoalteromonas undina</name>
    <dbReference type="NCBI Taxonomy" id="43660"/>
    <lineage>
        <taxon>Bacteria</taxon>
        <taxon>Pseudomonadati</taxon>
        <taxon>Pseudomonadota</taxon>
        <taxon>Gammaproteobacteria</taxon>
        <taxon>Alteromonadales</taxon>
        <taxon>Pseudoalteromonadaceae</taxon>
        <taxon>Pseudoalteromonas</taxon>
    </lineage>
</organism>
<proteinExistence type="predicted"/>
<comment type="caution">
    <text evidence="1">The sequence shown here is derived from an EMBL/GenBank/DDBJ whole genome shotgun (WGS) entry which is preliminary data.</text>
</comment>
<keyword evidence="1" id="KW-0255">Endonuclease</keyword>
<sequence length="1128" mass="128021">MEQDESQSNNSQPELIGVEKPAIAWLVKLGYTHLPGKSVKQEHKTDAPILEEVLSERLLKLNPWLADVASGTKRAIKLLRDIWFDESSDLMLANQAFWLKVLFHSDLQLKDKDGNPKSIRFIEQTSASENDFHVVDQYVGKNANDDPFKPDLLLFINGIPLGVIECKKSSIKLEKGIAQIDGYINTFKPHFAFNMVCAAINRTAAKYGAIYSPEQFYLTYKFDPNRPEEKQILDEIETKLGKPPTEQDKLIWALFEPSRFLRLVCFYPIYELEDGTVIKKLPRYQQWRAVEKTLNRLHGKDPRHPGEQLGGTIWHTQGSGKSLTMVMLSRLLRAEASGFDNPSILILTDRTDLDNQIFNTIDHVAGITASKANSVSGLETLLGNDYGMVFTSTVQKFQERDGKPIKAAQETENADSIELLKSRVRRVLRKDDKGRENYWIIKENNENLGKFDDDGEPLKAKWKAISEEQVDFKVLSTKHNFFVMIDEAHRSQYGFLAAFMRASLPNAKFLAFTGTPLGKDDKNTLKEFGGDDYIDTYRLDEAVADGATLPIKYLEGMSNWFSDGNLQKEFDDKFGQEPPERKKALKQQLLKKRRGAKERITENAKHLIEHFLTSVKARGFKGMLVCDGREQAIKYKDTLDALMDKRVKDGLPTFESRVVISLNSMTEKRTGASEQKKADKKGLKQKLETIEERVKREVKEGKTPVCVPTDDISTLVNELFKLPYGDEKENKEDEKAKVNNIGLIIVSDMLLTGWDAPIVNTLFLDKSLKEHTLLQAIARVNRTRKGKKAGYIMDYYGIVEALDEALKIFAGDVKQEQVWTDVEAELPKLKAAMQKVLDILPKKHNLVKQAEAYKEDADLYLDPDTRLDIVEDFLAALAEFNSKLDIVLPDQRGAPFKPYFAAFNEIKLALRQKLPEFADKARVTEAESAILKELLDEHIEASPVKSLLDREISILDAADMDLLKKQKGVGSAALVMKNQLKHTIKTGKNKDPGFFGDLEQELEKLLQDEKDGRIEQAQFLEQLELFSQRIKDKDAQAGDMGFTTASEIAVFNYLKTQVEDAEAEAWTKGIFKDNDLSEVLISNIWKKQSDIHPAMKKSIRTVLRGLAGWDMTVARQHTNEIFKIMLNN</sequence>
<keyword evidence="1" id="KW-0540">Nuclease</keyword>
<keyword evidence="2" id="KW-1185">Reference proteome</keyword>
<gene>
    <name evidence="1" type="ORF">V6250_06520</name>
</gene>
<name>A0ACC6R265_9GAMM</name>